<evidence type="ECO:0000313" key="4">
    <source>
        <dbReference type="Proteomes" id="UP000541421"/>
    </source>
</evidence>
<sequence length="167" mass="18168">MTHPTPTQQSSSTTNQALQGVSPSTQGGDKDTATENTQDNLESNVSQASASSELSVNSTKDNSSLMSMNERIKVVFMLLLAGMLLLIPTPLGLFVMIFITLPSWMLKLETKTDIMMTSPATGIGWLLGIGLLAFALGLISWFLAAIWHGLKEAKLQEQQRVRLKNKC</sequence>
<dbReference type="RefSeq" id="WP_171587568.1">
    <property type="nucleotide sequence ID" value="NZ_JABGBO010000001.1"/>
</dbReference>
<comment type="caution">
    <text evidence="3">The sequence shown here is derived from an EMBL/GenBank/DDBJ whole genome shotgun (WGS) entry which is preliminary data.</text>
</comment>
<keyword evidence="2" id="KW-0472">Membrane</keyword>
<feature type="transmembrane region" description="Helical" evidence="2">
    <location>
        <begin position="125"/>
        <end position="150"/>
    </location>
</feature>
<dbReference type="EMBL" id="JABGBO010000001">
    <property type="protein sequence ID" value="NOL48577.1"/>
    <property type="molecule type" value="Genomic_DNA"/>
</dbReference>
<feature type="compositionally biased region" description="Low complexity" evidence="1">
    <location>
        <begin position="1"/>
        <end position="14"/>
    </location>
</feature>
<proteinExistence type="predicted"/>
<organism evidence="3 4">
    <name type="scientific">Pelistega europaea</name>
    <dbReference type="NCBI Taxonomy" id="106147"/>
    <lineage>
        <taxon>Bacteria</taxon>
        <taxon>Pseudomonadati</taxon>
        <taxon>Pseudomonadota</taxon>
        <taxon>Betaproteobacteria</taxon>
        <taxon>Burkholderiales</taxon>
        <taxon>Alcaligenaceae</taxon>
        <taxon>Pelistega</taxon>
    </lineage>
</organism>
<evidence type="ECO:0000313" key="3">
    <source>
        <dbReference type="EMBL" id="NOL48577.1"/>
    </source>
</evidence>
<accession>A0A7Y4L9Z6</accession>
<reference evidence="3 4" key="1">
    <citation type="submission" date="2020-05" db="EMBL/GenBank/DDBJ databases">
        <authorList>
            <person name="Niu N."/>
        </authorList>
    </citation>
    <scope>NUCLEOTIDE SEQUENCE [LARGE SCALE GENOMIC DNA]</scope>
    <source>
        <strain evidence="3 4">LMG10982</strain>
    </source>
</reference>
<feature type="transmembrane region" description="Helical" evidence="2">
    <location>
        <begin position="74"/>
        <end position="105"/>
    </location>
</feature>
<protein>
    <submittedName>
        <fullName evidence="3">Uncharacterized protein</fullName>
    </submittedName>
</protein>
<feature type="region of interest" description="Disordered" evidence="1">
    <location>
        <begin position="1"/>
        <end position="61"/>
    </location>
</feature>
<dbReference type="AlphaFoldDB" id="A0A7Y4L9Z6"/>
<name>A0A7Y4L9Z6_9BURK</name>
<keyword evidence="2" id="KW-0812">Transmembrane</keyword>
<keyword evidence="4" id="KW-1185">Reference proteome</keyword>
<feature type="compositionally biased region" description="Polar residues" evidence="1">
    <location>
        <begin position="34"/>
        <end position="61"/>
    </location>
</feature>
<evidence type="ECO:0000256" key="2">
    <source>
        <dbReference type="SAM" id="Phobius"/>
    </source>
</evidence>
<gene>
    <name evidence="3" type="ORF">HKX40_00285</name>
</gene>
<dbReference type="Proteomes" id="UP000541421">
    <property type="component" value="Unassembled WGS sequence"/>
</dbReference>
<feature type="compositionally biased region" description="Polar residues" evidence="1">
    <location>
        <begin position="15"/>
        <end position="27"/>
    </location>
</feature>
<evidence type="ECO:0000256" key="1">
    <source>
        <dbReference type="SAM" id="MobiDB-lite"/>
    </source>
</evidence>
<keyword evidence="2" id="KW-1133">Transmembrane helix</keyword>